<keyword evidence="4" id="KW-1185">Reference proteome</keyword>
<evidence type="ECO:0000313" key="4">
    <source>
        <dbReference type="Proteomes" id="UP000539313"/>
    </source>
</evidence>
<dbReference type="AlphaFoldDB" id="A0A7W3N136"/>
<gene>
    <name evidence="3" type="ORF">HNR21_004474</name>
</gene>
<feature type="transmembrane region" description="Helical" evidence="2">
    <location>
        <begin position="107"/>
        <end position="125"/>
    </location>
</feature>
<dbReference type="Proteomes" id="UP000539313">
    <property type="component" value="Unassembled WGS sequence"/>
</dbReference>
<feature type="compositionally biased region" description="Basic and acidic residues" evidence="1">
    <location>
        <begin position="88"/>
        <end position="97"/>
    </location>
</feature>
<protein>
    <recommendedName>
        <fullName evidence="5">DUF3592 domain-containing protein</fullName>
    </recommendedName>
</protein>
<accession>A0A7W3N136</accession>
<name>A0A7W3N136_9ACTN</name>
<sequence length="150" mass="16187">MLIAVLVAVALYLLYLALPNLGPALRAARLDGTAGTFTAQRLQCVRHPGHESCSWQGTFVSDDGAVRREGVWLHGSDRSSHQAGQRTRAYDTGRESRVYGPGGSREWVPIALMVAVSGALLAFAFSRPRERRDPGAGEPVPPLPRDSRPG</sequence>
<evidence type="ECO:0000256" key="1">
    <source>
        <dbReference type="SAM" id="MobiDB-lite"/>
    </source>
</evidence>
<feature type="region of interest" description="Disordered" evidence="1">
    <location>
        <begin position="75"/>
        <end position="97"/>
    </location>
</feature>
<comment type="caution">
    <text evidence="3">The sequence shown here is derived from an EMBL/GenBank/DDBJ whole genome shotgun (WGS) entry which is preliminary data.</text>
</comment>
<keyword evidence="2" id="KW-1133">Transmembrane helix</keyword>
<evidence type="ECO:0000256" key="2">
    <source>
        <dbReference type="SAM" id="Phobius"/>
    </source>
</evidence>
<keyword evidence="2" id="KW-0812">Transmembrane</keyword>
<dbReference type="RefSeq" id="WP_182706734.1">
    <property type="nucleotide sequence ID" value="NZ_JACJII010000001.1"/>
</dbReference>
<evidence type="ECO:0008006" key="5">
    <source>
        <dbReference type="Google" id="ProtNLM"/>
    </source>
</evidence>
<feature type="region of interest" description="Disordered" evidence="1">
    <location>
        <begin position="127"/>
        <end position="150"/>
    </location>
</feature>
<dbReference type="EMBL" id="JACJII010000001">
    <property type="protein sequence ID" value="MBA9005592.1"/>
    <property type="molecule type" value="Genomic_DNA"/>
</dbReference>
<evidence type="ECO:0000313" key="3">
    <source>
        <dbReference type="EMBL" id="MBA9005592.1"/>
    </source>
</evidence>
<keyword evidence="2" id="KW-0472">Membrane</keyword>
<proteinExistence type="predicted"/>
<reference evidence="3 4" key="1">
    <citation type="submission" date="2020-08" db="EMBL/GenBank/DDBJ databases">
        <title>Sequencing the genomes of 1000 actinobacteria strains.</title>
        <authorList>
            <person name="Klenk H.-P."/>
        </authorList>
    </citation>
    <scope>NUCLEOTIDE SEQUENCE [LARGE SCALE GENOMIC DNA]</scope>
    <source>
        <strain evidence="3 4">DSM 45823</strain>
    </source>
</reference>
<organism evidence="3 4">
    <name type="scientific">Thermomonospora cellulosilytica</name>
    <dbReference type="NCBI Taxonomy" id="1411118"/>
    <lineage>
        <taxon>Bacteria</taxon>
        <taxon>Bacillati</taxon>
        <taxon>Actinomycetota</taxon>
        <taxon>Actinomycetes</taxon>
        <taxon>Streptosporangiales</taxon>
        <taxon>Thermomonosporaceae</taxon>
        <taxon>Thermomonospora</taxon>
    </lineage>
</organism>